<keyword evidence="1" id="KW-0472">Membrane</keyword>
<protein>
    <recommendedName>
        <fullName evidence="4">DUF3592 domain-containing protein</fullName>
    </recommendedName>
</protein>
<gene>
    <name evidence="2" type="ORF">Sliba_09160</name>
</gene>
<keyword evidence="1" id="KW-1133">Transmembrane helix</keyword>
<dbReference type="Proteomes" id="UP000429552">
    <property type="component" value="Unassembled WGS sequence"/>
</dbReference>
<reference evidence="2 3" key="1">
    <citation type="submission" date="2019-12" db="EMBL/GenBank/DDBJ databases">
        <title>Whole genome shotgun sequence of Streptomyces libani subsp. libani NBRC 13452.</title>
        <authorList>
            <person name="Ichikawa N."/>
            <person name="Kimura A."/>
            <person name="Kitahashi Y."/>
            <person name="Komaki H."/>
            <person name="Tamura T."/>
        </authorList>
    </citation>
    <scope>NUCLEOTIDE SEQUENCE [LARGE SCALE GENOMIC DNA]</scope>
    <source>
        <strain evidence="2 3">NBRC 13452</strain>
    </source>
</reference>
<accession>A0A640T9Q0</accession>
<proteinExistence type="predicted"/>
<keyword evidence="1" id="KW-0812">Transmembrane</keyword>
<feature type="transmembrane region" description="Helical" evidence="1">
    <location>
        <begin position="63"/>
        <end position="86"/>
    </location>
</feature>
<evidence type="ECO:0000313" key="3">
    <source>
        <dbReference type="Proteomes" id="UP000429552"/>
    </source>
</evidence>
<sequence length="87" mass="9263">MPDGGAAADAGGDWRVFGARACRVTLRRPVTSSSSCQRVTVQYDPEAPDRFAIEGWDTNVPHLLLTTLGAAFTVGTVTALIVRLLAF</sequence>
<dbReference type="EMBL" id="BLIP01000001">
    <property type="protein sequence ID" value="GFE20463.1"/>
    <property type="molecule type" value="Genomic_DNA"/>
</dbReference>
<comment type="caution">
    <text evidence="2">The sequence shown here is derived from an EMBL/GenBank/DDBJ whole genome shotgun (WGS) entry which is preliminary data.</text>
</comment>
<evidence type="ECO:0008006" key="4">
    <source>
        <dbReference type="Google" id="ProtNLM"/>
    </source>
</evidence>
<evidence type="ECO:0000256" key="1">
    <source>
        <dbReference type="SAM" id="Phobius"/>
    </source>
</evidence>
<name>A0A640T9Q0_STRNI</name>
<dbReference type="AlphaFoldDB" id="A0A640T9Q0"/>
<organism evidence="2 3">
    <name type="scientific">Streptomyces nigrescens</name>
    <dbReference type="NCBI Taxonomy" id="1920"/>
    <lineage>
        <taxon>Bacteria</taxon>
        <taxon>Bacillati</taxon>
        <taxon>Actinomycetota</taxon>
        <taxon>Actinomycetes</taxon>
        <taxon>Kitasatosporales</taxon>
        <taxon>Streptomycetaceae</taxon>
        <taxon>Streptomyces</taxon>
    </lineage>
</organism>
<evidence type="ECO:0000313" key="2">
    <source>
        <dbReference type="EMBL" id="GFE20463.1"/>
    </source>
</evidence>